<keyword evidence="3" id="KW-1185">Reference proteome</keyword>
<dbReference type="STRING" id="142842.SAMN02745118_01702"/>
<protein>
    <submittedName>
        <fullName evidence="2">Uncharacterized protein</fullName>
    </submittedName>
</protein>
<gene>
    <name evidence="2" type="ORF">SAMN02745118_01702</name>
</gene>
<accession>A0A1T4N5I1</accession>
<dbReference type="OrthoDB" id="9781752at2"/>
<reference evidence="3" key="1">
    <citation type="submission" date="2017-02" db="EMBL/GenBank/DDBJ databases">
        <authorList>
            <person name="Varghese N."/>
            <person name="Submissions S."/>
        </authorList>
    </citation>
    <scope>NUCLEOTIDE SEQUENCE [LARGE SCALE GENOMIC DNA]</scope>
    <source>
        <strain evidence="3">ATCC BAA-73</strain>
    </source>
</reference>
<evidence type="ECO:0000313" key="2">
    <source>
        <dbReference type="EMBL" id="SJZ74483.1"/>
    </source>
</evidence>
<name>A0A1T4N5I1_9FIRM</name>
<dbReference type="Proteomes" id="UP000190625">
    <property type="component" value="Unassembled WGS sequence"/>
</dbReference>
<dbReference type="RefSeq" id="WP_078810166.1">
    <property type="nucleotide sequence ID" value="NZ_FUWM01000013.1"/>
</dbReference>
<organism evidence="2 3">
    <name type="scientific">Selenihalanaerobacter shriftii</name>
    <dbReference type="NCBI Taxonomy" id="142842"/>
    <lineage>
        <taxon>Bacteria</taxon>
        <taxon>Bacillati</taxon>
        <taxon>Bacillota</taxon>
        <taxon>Clostridia</taxon>
        <taxon>Halanaerobiales</taxon>
        <taxon>Halobacteroidaceae</taxon>
        <taxon>Selenihalanaerobacter</taxon>
    </lineage>
</organism>
<proteinExistence type="predicted"/>
<dbReference type="EMBL" id="FUWM01000013">
    <property type="protein sequence ID" value="SJZ74483.1"/>
    <property type="molecule type" value="Genomic_DNA"/>
</dbReference>
<feature type="coiled-coil region" evidence="1">
    <location>
        <begin position="300"/>
        <end position="338"/>
    </location>
</feature>
<evidence type="ECO:0000256" key="1">
    <source>
        <dbReference type="SAM" id="Coils"/>
    </source>
</evidence>
<keyword evidence="1" id="KW-0175">Coiled coil</keyword>
<dbReference type="AlphaFoldDB" id="A0A1T4N5I1"/>
<dbReference type="InterPro" id="IPR027417">
    <property type="entry name" value="P-loop_NTPase"/>
</dbReference>
<sequence length="364" mass="41044">MEKGKITNLFPGGNTAQGFYSFYEYLPYKAERIFIIKGGPGTGKSTFMKKIGKIMVEEGFNIEYHWCSSDNNSLDGLVIKELNVAFLDGTAPHLVDPKTPGVIDEIINLGRYWDSQLLQNSKERIQELNNKIWSSFQDAYKYLAIAKLTHDEWESYYIEAMDFQQANQKTANLITEIIGDKAIAKKPGEIRRLFASALTPQGPVDYLANITADVKTRYIINGKPGTGKATLTKKIAEAALQRGYDVQFYHCSFDPESIDTIVIPELSVAVIDGTAPHEINPASEDDKVINMLDCIEQKTITEFESDISDVKERYNKLMSKAIAKIAKAKELHDDLEEYYIEAMDFESIDQLMQEIVSDLLSKTD</sequence>
<dbReference type="SUPFAM" id="SSF52540">
    <property type="entry name" value="P-loop containing nucleoside triphosphate hydrolases"/>
    <property type="match status" value="3"/>
</dbReference>
<evidence type="ECO:0000313" key="3">
    <source>
        <dbReference type="Proteomes" id="UP000190625"/>
    </source>
</evidence>